<feature type="signal peptide" evidence="2">
    <location>
        <begin position="1"/>
        <end position="23"/>
    </location>
</feature>
<evidence type="ECO:0000313" key="4">
    <source>
        <dbReference type="Proteomes" id="UP000001312"/>
    </source>
</evidence>
<dbReference type="GO" id="GO:0005199">
    <property type="term" value="F:structural constituent of cell wall"/>
    <property type="evidence" value="ECO:0000318"/>
    <property type="project" value="GO_Central"/>
</dbReference>
<gene>
    <name evidence="3" type="ORF">SS1G_09982</name>
</gene>
<name>A7EXC1_SCLS1</name>
<dbReference type="Proteomes" id="UP000001312">
    <property type="component" value="Unassembled WGS sequence"/>
</dbReference>
<dbReference type="PANTHER" id="PTHR35523:SF1">
    <property type="entry name" value="CELL WALL PROTEIN SED1"/>
    <property type="match status" value="1"/>
</dbReference>
<feature type="chain" id="PRO_5002706343" evidence="2">
    <location>
        <begin position="24"/>
        <end position="226"/>
    </location>
</feature>
<feature type="compositionally biased region" description="Low complexity" evidence="1">
    <location>
        <begin position="179"/>
        <end position="192"/>
    </location>
</feature>
<dbReference type="PANTHER" id="PTHR35523">
    <property type="entry name" value="CELL WALL PROTEIN SED1"/>
    <property type="match status" value="1"/>
</dbReference>
<dbReference type="GO" id="GO:0009277">
    <property type="term" value="C:fungal-type cell wall"/>
    <property type="evidence" value="ECO:0000318"/>
    <property type="project" value="GO_Central"/>
</dbReference>
<dbReference type="GO" id="GO:0031505">
    <property type="term" value="P:fungal-type cell wall organization"/>
    <property type="evidence" value="ECO:0000318"/>
    <property type="project" value="GO_Central"/>
</dbReference>
<dbReference type="STRING" id="665079.A7EXC1"/>
<dbReference type="SUPFAM" id="SSF56935">
    <property type="entry name" value="Porins"/>
    <property type="match status" value="1"/>
</dbReference>
<keyword evidence="2" id="KW-0732">Signal</keyword>
<dbReference type="AlphaFoldDB" id="A7EXC1"/>
<organism evidence="3 4">
    <name type="scientific">Sclerotinia sclerotiorum (strain ATCC 18683 / 1980 / Ss-1)</name>
    <name type="common">White mold</name>
    <name type="synonym">Whetzelinia sclerotiorum</name>
    <dbReference type="NCBI Taxonomy" id="665079"/>
    <lineage>
        <taxon>Eukaryota</taxon>
        <taxon>Fungi</taxon>
        <taxon>Dikarya</taxon>
        <taxon>Ascomycota</taxon>
        <taxon>Pezizomycotina</taxon>
        <taxon>Leotiomycetes</taxon>
        <taxon>Helotiales</taxon>
        <taxon>Sclerotiniaceae</taxon>
        <taxon>Sclerotinia</taxon>
    </lineage>
</organism>
<dbReference type="InterPro" id="IPR038843">
    <property type="entry name" value="Sed1/Spi1"/>
</dbReference>
<feature type="region of interest" description="Disordered" evidence="1">
    <location>
        <begin position="173"/>
        <end position="192"/>
    </location>
</feature>
<evidence type="ECO:0000256" key="1">
    <source>
        <dbReference type="SAM" id="MobiDB-lite"/>
    </source>
</evidence>
<feature type="compositionally biased region" description="Low complexity" evidence="1">
    <location>
        <begin position="30"/>
        <end position="58"/>
    </location>
</feature>
<feature type="region of interest" description="Disordered" evidence="1">
    <location>
        <begin position="28"/>
        <end position="112"/>
    </location>
</feature>
<proteinExistence type="predicted"/>
<dbReference type="RefSeq" id="XP_001589347.1">
    <property type="nucleotide sequence ID" value="XM_001589297.1"/>
</dbReference>
<dbReference type="InParanoid" id="A7EXC1"/>
<evidence type="ECO:0000313" key="3">
    <source>
        <dbReference type="EMBL" id="EDN94113.1"/>
    </source>
</evidence>
<keyword evidence="4" id="KW-1185">Reference proteome</keyword>
<evidence type="ECO:0000256" key="2">
    <source>
        <dbReference type="SAM" id="SignalP"/>
    </source>
</evidence>
<protein>
    <submittedName>
        <fullName evidence="3">Uncharacterized protein</fullName>
    </submittedName>
</protein>
<dbReference type="KEGG" id="ssl:SS1G_09982"/>
<dbReference type="GeneID" id="5485421"/>
<accession>A7EXC1</accession>
<sequence length="226" mass="24357">MHQPSSLLTVAFLLLPLSTLVSAGLDSGSQNGSGNQNGNINPNANGNGNANANQTQNENKNKNKNENDNYNYNYNQNNNYNTNFNFNWNDNDDNNINANANDNKDKGKNRGGSPHVVYTTEIVAALTTYCLSATEIEQNGVTYTVTEASTLTFTDCPCTQTRALPGLILTPAILPQPQTPSKTTPLTNPSPNPTNLALLPLSSPSPPPLLPPRIYAPSSIFPHKQC</sequence>
<dbReference type="EMBL" id="CH476634">
    <property type="protein sequence ID" value="EDN94113.1"/>
    <property type="molecule type" value="Genomic_DNA"/>
</dbReference>
<reference evidence="4" key="1">
    <citation type="journal article" date="2011" name="PLoS Genet.">
        <title>Genomic analysis of the necrotrophic fungal pathogens Sclerotinia sclerotiorum and Botrytis cinerea.</title>
        <authorList>
            <person name="Amselem J."/>
            <person name="Cuomo C.A."/>
            <person name="van Kan J.A."/>
            <person name="Viaud M."/>
            <person name="Benito E.P."/>
            <person name="Couloux A."/>
            <person name="Coutinho P.M."/>
            <person name="de Vries R.P."/>
            <person name="Dyer P.S."/>
            <person name="Fillinger S."/>
            <person name="Fournier E."/>
            <person name="Gout L."/>
            <person name="Hahn M."/>
            <person name="Kohn L."/>
            <person name="Lapalu N."/>
            <person name="Plummer K.M."/>
            <person name="Pradier J.M."/>
            <person name="Quevillon E."/>
            <person name="Sharon A."/>
            <person name="Simon A."/>
            <person name="ten Have A."/>
            <person name="Tudzynski B."/>
            <person name="Tudzynski P."/>
            <person name="Wincker P."/>
            <person name="Andrew M."/>
            <person name="Anthouard V."/>
            <person name="Beever R.E."/>
            <person name="Beffa R."/>
            <person name="Benoit I."/>
            <person name="Bouzid O."/>
            <person name="Brault B."/>
            <person name="Chen Z."/>
            <person name="Choquer M."/>
            <person name="Collemare J."/>
            <person name="Cotton P."/>
            <person name="Danchin E.G."/>
            <person name="Da Silva C."/>
            <person name="Gautier A."/>
            <person name="Giraud C."/>
            <person name="Giraud T."/>
            <person name="Gonzalez C."/>
            <person name="Grossetete S."/>
            <person name="Guldener U."/>
            <person name="Henrissat B."/>
            <person name="Howlett B.J."/>
            <person name="Kodira C."/>
            <person name="Kretschmer M."/>
            <person name="Lappartient A."/>
            <person name="Leroch M."/>
            <person name="Levis C."/>
            <person name="Mauceli E."/>
            <person name="Neuveglise C."/>
            <person name="Oeser B."/>
            <person name="Pearson M."/>
            <person name="Poulain J."/>
            <person name="Poussereau N."/>
            <person name="Quesneville H."/>
            <person name="Rascle C."/>
            <person name="Schumacher J."/>
            <person name="Segurens B."/>
            <person name="Sexton A."/>
            <person name="Silva E."/>
            <person name="Sirven C."/>
            <person name="Soanes D.M."/>
            <person name="Talbot N.J."/>
            <person name="Templeton M."/>
            <person name="Yandava C."/>
            <person name="Yarden O."/>
            <person name="Zeng Q."/>
            <person name="Rollins J.A."/>
            <person name="Lebrun M.H."/>
            <person name="Dickman M."/>
        </authorList>
    </citation>
    <scope>NUCLEOTIDE SEQUENCE [LARGE SCALE GENOMIC DNA]</scope>
    <source>
        <strain evidence="4">ATCC 18683 / 1980 / Ss-1</strain>
    </source>
</reference>
<feature type="compositionally biased region" description="Low complexity" evidence="1">
    <location>
        <begin position="68"/>
        <end position="101"/>
    </location>
</feature>